<dbReference type="GO" id="GO:0005634">
    <property type="term" value="C:nucleus"/>
    <property type="evidence" value="ECO:0007669"/>
    <property type="project" value="TreeGrafter"/>
</dbReference>
<dbReference type="GO" id="GO:0005829">
    <property type="term" value="C:cytosol"/>
    <property type="evidence" value="ECO:0007669"/>
    <property type="project" value="TreeGrafter"/>
</dbReference>
<dbReference type="InterPro" id="IPR027038">
    <property type="entry name" value="RanGap"/>
</dbReference>
<keyword evidence="3" id="KW-0677">Repeat</keyword>
<dbReference type="GO" id="GO:0006913">
    <property type="term" value="P:nucleocytoplasmic transport"/>
    <property type="evidence" value="ECO:0007669"/>
    <property type="project" value="TreeGrafter"/>
</dbReference>
<dbReference type="SUPFAM" id="SSF52047">
    <property type="entry name" value="RNI-like"/>
    <property type="match status" value="1"/>
</dbReference>
<dbReference type="Pfam" id="PF13516">
    <property type="entry name" value="LRR_6"/>
    <property type="match status" value="5"/>
</dbReference>
<dbReference type="RefSeq" id="XP_044552896.1">
    <property type="nucleotide sequence ID" value="XM_044692957.1"/>
</dbReference>
<reference evidence="4 5" key="1">
    <citation type="journal article" date="2018" name="BMC Genomics">
        <title>The genome of Naegleria lovaniensis, the basis for a comparative approach to unravel pathogenicity factors of the human pathogenic amoeba N. fowleri.</title>
        <authorList>
            <person name="Liechti N."/>
            <person name="Schurch N."/>
            <person name="Bruggmann R."/>
            <person name="Wittwer M."/>
        </authorList>
    </citation>
    <scope>NUCLEOTIDE SEQUENCE [LARGE SCALE GENOMIC DNA]</scope>
    <source>
        <strain evidence="4 5">ATCC 30569</strain>
    </source>
</reference>
<evidence type="ECO:0008006" key="6">
    <source>
        <dbReference type="Google" id="ProtNLM"/>
    </source>
</evidence>
<organism evidence="4 5">
    <name type="scientific">Naegleria lovaniensis</name>
    <name type="common">Amoeba</name>
    <dbReference type="NCBI Taxonomy" id="51637"/>
    <lineage>
        <taxon>Eukaryota</taxon>
        <taxon>Discoba</taxon>
        <taxon>Heterolobosea</taxon>
        <taxon>Tetramitia</taxon>
        <taxon>Eutetramitia</taxon>
        <taxon>Vahlkampfiidae</taxon>
        <taxon>Naegleria</taxon>
    </lineage>
</organism>
<dbReference type="PANTHER" id="PTHR24113:SF12">
    <property type="entry name" value="RAN GTPASE-ACTIVATING PROTEIN 1"/>
    <property type="match status" value="1"/>
</dbReference>
<keyword evidence="2" id="KW-0433">Leucine-rich repeat</keyword>
<keyword evidence="1" id="KW-0343">GTPase activation</keyword>
<proteinExistence type="predicted"/>
<dbReference type="Gene3D" id="3.80.10.10">
    <property type="entry name" value="Ribonuclease Inhibitor"/>
    <property type="match status" value="2"/>
</dbReference>
<gene>
    <name evidence="4" type="ORF">C9374_000343</name>
</gene>
<comment type="caution">
    <text evidence="4">The sequence shown here is derived from an EMBL/GenBank/DDBJ whole genome shotgun (WGS) entry which is preliminary data.</text>
</comment>
<sequence>MKKLSHFISSLGNSHHNTHDLENSLSSSSFSFSSSEMVNHLVNAMNETSQHSVQEISEQIGFTFPKEEFKLGPVPDDVIFHVFYFVDLTFVVSVAAKVCVQWLRVSQRMVGKRVDLTSDKNWSNSLLQECGRSVTIFLNMMSSSEAFSTITELNLSKSRIGFEGLKLFCHCSFLPKLKILNLHDNNLGNEGIELLMMKPVENLEFLDVSLNHFGKLGLQAITSSPHLKNLKTLHLNHNLLASEGISELCKNSGEWIQHLESLDLSSCGMIWENDYTTLLACEKFKFKRIIIERK</sequence>
<evidence type="ECO:0000256" key="1">
    <source>
        <dbReference type="ARBA" id="ARBA00022468"/>
    </source>
</evidence>
<dbReference type="GeneID" id="68092805"/>
<evidence type="ECO:0000313" key="5">
    <source>
        <dbReference type="Proteomes" id="UP000816034"/>
    </source>
</evidence>
<evidence type="ECO:0000256" key="3">
    <source>
        <dbReference type="ARBA" id="ARBA00022737"/>
    </source>
</evidence>
<protein>
    <recommendedName>
        <fullName evidence="6">F-box domain-containing protein</fullName>
    </recommendedName>
</protein>
<dbReference type="GO" id="GO:0048471">
    <property type="term" value="C:perinuclear region of cytoplasm"/>
    <property type="evidence" value="ECO:0007669"/>
    <property type="project" value="TreeGrafter"/>
</dbReference>
<dbReference type="InterPro" id="IPR001611">
    <property type="entry name" value="Leu-rich_rpt"/>
</dbReference>
<dbReference type="Proteomes" id="UP000816034">
    <property type="component" value="Unassembled WGS sequence"/>
</dbReference>
<dbReference type="AlphaFoldDB" id="A0AA88GZM6"/>
<accession>A0AA88GZM6</accession>
<dbReference type="GO" id="GO:0031267">
    <property type="term" value="F:small GTPase binding"/>
    <property type="evidence" value="ECO:0007669"/>
    <property type="project" value="TreeGrafter"/>
</dbReference>
<dbReference type="EMBL" id="PYSW02000009">
    <property type="protein sequence ID" value="KAG2388904.1"/>
    <property type="molecule type" value="Genomic_DNA"/>
</dbReference>
<dbReference type="InterPro" id="IPR032675">
    <property type="entry name" value="LRR_dom_sf"/>
</dbReference>
<dbReference type="PANTHER" id="PTHR24113">
    <property type="entry name" value="RAN GTPASE-ACTIVATING PROTEIN 1"/>
    <property type="match status" value="1"/>
</dbReference>
<keyword evidence="5" id="KW-1185">Reference proteome</keyword>
<name>A0AA88GZM6_NAELO</name>
<dbReference type="GO" id="GO:0005096">
    <property type="term" value="F:GTPase activator activity"/>
    <property type="evidence" value="ECO:0007669"/>
    <property type="project" value="UniProtKB-KW"/>
</dbReference>
<evidence type="ECO:0000256" key="2">
    <source>
        <dbReference type="ARBA" id="ARBA00022614"/>
    </source>
</evidence>
<evidence type="ECO:0000313" key="4">
    <source>
        <dbReference type="EMBL" id="KAG2388904.1"/>
    </source>
</evidence>